<sequence length="277" mass="31136">MEKQVSNLEGDQKILTRSNKELSEKVAEAEKEIKELKDKLKDSEKEKKAAKKEGKSEAEAEMKPVIEKYNRQQTALKLLFRDANTAQILSKKRKIRQAQPAPVSHAVSEAGPSAAKKPRVERERPSSNPPNAIISSVPIPQQPPRTTSASTTRNNVAADGTLFANNGLNPLMQRMGANQPPMPVDIIPPVQPNSMGNIVAGIPQGNLPPRMMLRPLQHYPFPPTYQQHLMLQPRNELEVVAQATIIRQRENDMIKQLLDNMHHLWWTNSCKKMIHIP</sequence>
<evidence type="ECO:0000313" key="2">
    <source>
        <dbReference type="Proteomes" id="UP000887578"/>
    </source>
</evidence>
<feature type="region of interest" description="Disordered" evidence="1">
    <location>
        <begin position="1"/>
        <end position="65"/>
    </location>
</feature>
<evidence type="ECO:0000256" key="1">
    <source>
        <dbReference type="SAM" id="MobiDB-lite"/>
    </source>
</evidence>
<dbReference type="WBParaSite" id="PDA_v2.g8656.t1">
    <property type="protein sequence ID" value="PDA_v2.g8656.t1"/>
    <property type="gene ID" value="PDA_v2.g8656"/>
</dbReference>
<feature type="compositionally biased region" description="Low complexity" evidence="1">
    <location>
        <begin position="129"/>
        <end position="139"/>
    </location>
</feature>
<name>A0A914QWM4_9BILA</name>
<feature type="compositionally biased region" description="Basic and acidic residues" evidence="1">
    <location>
        <begin position="10"/>
        <end position="65"/>
    </location>
</feature>
<protein>
    <submittedName>
        <fullName evidence="3">Uncharacterized protein</fullName>
    </submittedName>
</protein>
<feature type="region of interest" description="Disordered" evidence="1">
    <location>
        <begin position="91"/>
        <end position="154"/>
    </location>
</feature>
<feature type="compositionally biased region" description="Polar residues" evidence="1">
    <location>
        <begin position="145"/>
        <end position="154"/>
    </location>
</feature>
<dbReference type="AlphaFoldDB" id="A0A914QWM4"/>
<organism evidence="2 3">
    <name type="scientific">Panagrolaimus davidi</name>
    <dbReference type="NCBI Taxonomy" id="227884"/>
    <lineage>
        <taxon>Eukaryota</taxon>
        <taxon>Metazoa</taxon>
        <taxon>Ecdysozoa</taxon>
        <taxon>Nematoda</taxon>
        <taxon>Chromadorea</taxon>
        <taxon>Rhabditida</taxon>
        <taxon>Tylenchina</taxon>
        <taxon>Panagrolaimomorpha</taxon>
        <taxon>Panagrolaimoidea</taxon>
        <taxon>Panagrolaimidae</taxon>
        <taxon>Panagrolaimus</taxon>
    </lineage>
</organism>
<reference evidence="3" key="1">
    <citation type="submission" date="2022-11" db="UniProtKB">
        <authorList>
            <consortium name="WormBaseParasite"/>
        </authorList>
    </citation>
    <scope>IDENTIFICATION</scope>
</reference>
<keyword evidence="2" id="KW-1185">Reference proteome</keyword>
<proteinExistence type="predicted"/>
<accession>A0A914QWM4</accession>
<evidence type="ECO:0000313" key="3">
    <source>
        <dbReference type="WBParaSite" id="PDA_v2.g8656.t1"/>
    </source>
</evidence>
<dbReference type="Proteomes" id="UP000887578">
    <property type="component" value="Unplaced"/>
</dbReference>